<keyword evidence="1" id="KW-1133">Transmembrane helix</keyword>
<evidence type="ECO:0000313" key="4">
    <source>
        <dbReference type="EMBL" id="NFJ08789.1"/>
    </source>
</evidence>
<dbReference type="Proteomes" id="UP000663464">
    <property type="component" value="Chromosome"/>
</dbReference>
<evidence type="ECO:0000313" key="2">
    <source>
        <dbReference type="EMBL" id="NEZ93045.1"/>
    </source>
</evidence>
<dbReference type="OMA" id="MVRNQFM"/>
<dbReference type="NCBIfam" id="TIGR02831">
    <property type="entry name" value="spo_II_M"/>
    <property type="match status" value="1"/>
</dbReference>
<feature type="transmembrane region" description="Helical" evidence="1">
    <location>
        <begin position="17"/>
        <end position="36"/>
    </location>
</feature>
<organism evidence="4 8">
    <name type="scientific">Clostridium botulinum</name>
    <dbReference type="NCBI Taxonomy" id="1491"/>
    <lineage>
        <taxon>Bacteria</taxon>
        <taxon>Bacillati</taxon>
        <taxon>Bacillota</taxon>
        <taxon>Clostridia</taxon>
        <taxon>Eubacteriales</taxon>
        <taxon>Clostridiaceae</taxon>
        <taxon>Clostridium</taxon>
    </lineage>
</organism>
<proteinExistence type="predicted"/>
<evidence type="ECO:0000313" key="5">
    <source>
        <dbReference type="EMBL" id="QRI55336.1"/>
    </source>
</evidence>
<dbReference type="Proteomes" id="UP000480039">
    <property type="component" value="Unassembled WGS sequence"/>
</dbReference>
<evidence type="ECO:0000313" key="9">
    <source>
        <dbReference type="Proteomes" id="UP000663464"/>
    </source>
</evidence>
<dbReference type="EMBL" id="SGKC01000030">
    <property type="protein sequence ID" value="NEZ93045.1"/>
    <property type="molecule type" value="Genomic_DNA"/>
</dbReference>
<evidence type="ECO:0000313" key="7">
    <source>
        <dbReference type="Proteomes" id="UP000478995"/>
    </source>
</evidence>
<reference evidence="7 8" key="3">
    <citation type="submission" date="2019-04" db="EMBL/GenBank/DDBJ databases">
        <title>Genome sequencing of Clostridium botulinum Groups I-IV and Clostridium butyricum.</title>
        <authorList>
            <person name="Brunt J."/>
            <person name="Van Vliet A.H.M."/>
            <person name="Stringer S.C."/>
            <person name="Carter A.T."/>
            <person name="Peck M.W."/>
        </authorList>
    </citation>
    <scope>NUCLEOTIDE SEQUENCE [LARGE SCALE GENOMIC DNA]</scope>
    <source>
        <strain evidence="4 8">Colworth BL30</strain>
        <strain evidence="3 7">IFR 18/037</strain>
    </source>
</reference>
<keyword evidence="1" id="KW-0472">Membrane</keyword>
<dbReference type="EMBL" id="CP069280">
    <property type="protein sequence ID" value="QRI55336.1"/>
    <property type="molecule type" value="Genomic_DNA"/>
</dbReference>
<feature type="transmembrane region" description="Helical" evidence="1">
    <location>
        <begin position="79"/>
        <end position="101"/>
    </location>
</feature>
<reference evidence="5 9" key="1">
    <citation type="journal article" date="2014" name="J. Infect. Dis.">
        <title>Molecular characterization of a novel botulinum neurotoxin type H gene.</title>
        <authorList>
            <person name="Dover N."/>
            <person name="Barash J.R."/>
            <person name="Hill K.K."/>
            <person name="Xie G."/>
            <person name="Arnon S.S."/>
        </authorList>
    </citation>
    <scope>NUCLEOTIDE SEQUENCE [LARGE SCALE GENOMIC DNA]</scope>
    <source>
        <strain evidence="5 9">IBCA10-7060</strain>
    </source>
</reference>
<dbReference type="OrthoDB" id="1707382at2"/>
<feature type="transmembrane region" description="Helical" evidence="1">
    <location>
        <begin position="138"/>
        <end position="158"/>
    </location>
</feature>
<accession>A0A0A2HHN5</accession>
<evidence type="ECO:0000313" key="8">
    <source>
        <dbReference type="Proteomes" id="UP000480039"/>
    </source>
</evidence>
<dbReference type="Proteomes" id="UP000478995">
    <property type="component" value="Unassembled WGS sequence"/>
</dbReference>
<reference evidence="5" key="4">
    <citation type="submission" date="2021-02" db="EMBL/GenBank/DDBJ databases">
        <authorList>
            <person name="Dover N."/>
            <person name="Barash J.R."/>
            <person name="Bell J.M."/>
            <person name="Sylvester M.D."/>
            <person name="Arnon S."/>
        </authorList>
    </citation>
    <scope>NUCLEOTIDE SEQUENCE</scope>
    <source>
        <strain evidence="5">IBCA10-7060</strain>
    </source>
</reference>
<dbReference type="InterPro" id="IPR002798">
    <property type="entry name" value="SpoIIM-like"/>
</dbReference>
<dbReference type="GeneID" id="5186121"/>
<reference evidence="2 6" key="2">
    <citation type="submission" date="2019-02" db="EMBL/GenBank/DDBJ databases">
        <title>Genome sequencing of Clostridium botulinum clinical isolates.</title>
        <authorList>
            <person name="Brunt J."/>
            <person name="Van Vliet A.H.M."/>
            <person name="Stringer S.C."/>
            <person name="Grant K.A."/>
            <person name="Carter A.C."/>
            <person name="Peck M.W."/>
        </authorList>
    </citation>
    <scope>NUCLEOTIDE SEQUENCE [LARGE SCALE GENOMIC DNA]</scope>
    <source>
        <strain evidence="2 6">H142660711</strain>
    </source>
</reference>
<dbReference type="PIRSF" id="PIRSF038973">
    <property type="entry name" value="SpoIIM"/>
    <property type="match status" value="1"/>
</dbReference>
<dbReference type="Proteomes" id="UP000473887">
    <property type="component" value="Unassembled WGS sequence"/>
</dbReference>
<evidence type="ECO:0000313" key="6">
    <source>
        <dbReference type="Proteomes" id="UP000473887"/>
    </source>
</evidence>
<feature type="transmembrane region" description="Helical" evidence="1">
    <location>
        <begin position="107"/>
        <end position="126"/>
    </location>
</feature>
<sequence length="217" mass="24294">MENKFLGNINRHVQENFWLYIISLLCICTGIVLGIYSVKYMGSFEKGDLLSYVESFSKSISSNGIDSKSILFEAIKNNITIIVAIWFLGLTMIGIPVILIIDVIKGFTIGFTTSFIVNGLGMKGIWMSLLGVLPQNLIYIPCIIFASVLSMEFSIQILRDKNNRGFQNGIWVRATSYSFSFAFVVIIMFIGFLMESYITPNMIKLVVARAGVCMLCL</sequence>
<evidence type="ECO:0000313" key="3">
    <source>
        <dbReference type="EMBL" id="NFG16203.1"/>
    </source>
</evidence>
<protein>
    <submittedName>
        <fullName evidence="4">Stage II sporulation protein M</fullName>
    </submittedName>
</protein>
<name>A0A0A2HHN5_CLOBO</name>
<evidence type="ECO:0000256" key="1">
    <source>
        <dbReference type="SAM" id="Phobius"/>
    </source>
</evidence>
<dbReference type="Pfam" id="PF01944">
    <property type="entry name" value="SpoIIM"/>
    <property type="match status" value="1"/>
</dbReference>
<feature type="transmembrane region" description="Helical" evidence="1">
    <location>
        <begin position="170"/>
        <end position="194"/>
    </location>
</feature>
<dbReference type="EMBL" id="SWOY01000001">
    <property type="protein sequence ID" value="NFG16203.1"/>
    <property type="molecule type" value="Genomic_DNA"/>
</dbReference>
<dbReference type="AlphaFoldDB" id="A0A0A2HHN5"/>
<dbReference type="RefSeq" id="WP_003358910.1">
    <property type="nucleotide sequence ID" value="NZ_AP014696.1"/>
</dbReference>
<gene>
    <name evidence="4" type="primary">spoIIM</name>
    <name evidence="2" type="ORF">EXM69_14115</name>
    <name evidence="3" type="ORF">FC794_05200</name>
    <name evidence="4" type="ORF">FC871_09940</name>
    <name evidence="5" type="ORF">JQS73_09655</name>
</gene>
<dbReference type="EMBL" id="SWQE01000004">
    <property type="protein sequence ID" value="NFJ08789.1"/>
    <property type="molecule type" value="Genomic_DNA"/>
</dbReference>
<dbReference type="InterPro" id="IPR014196">
    <property type="entry name" value="SpoIIM"/>
</dbReference>
<keyword evidence="1" id="KW-0812">Transmembrane</keyword>